<dbReference type="GO" id="GO:0016054">
    <property type="term" value="P:organic acid catabolic process"/>
    <property type="evidence" value="ECO:0007669"/>
    <property type="project" value="UniProtKB-ARBA"/>
</dbReference>
<dbReference type="PANTHER" id="PTHR43060:SF15">
    <property type="entry name" value="3-HYDROXYISOBUTYRATE DEHYDROGENASE-LIKE 1, MITOCHONDRIAL-RELATED"/>
    <property type="match status" value="1"/>
</dbReference>
<evidence type="ECO:0000259" key="6">
    <source>
        <dbReference type="Pfam" id="PF03446"/>
    </source>
</evidence>
<gene>
    <name evidence="8" type="ORF">DC363_09695</name>
</gene>
<dbReference type="InterPro" id="IPR006115">
    <property type="entry name" value="6PGDH_NADP-bd"/>
</dbReference>
<keyword evidence="2" id="KW-0560">Oxidoreductase</keyword>
<dbReference type="PROSITE" id="PS00895">
    <property type="entry name" value="3_HYDROXYISOBUT_DH"/>
    <property type="match status" value="1"/>
</dbReference>
<dbReference type="GO" id="GO:0050661">
    <property type="term" value="F:NADP binding"/>
    <property type="evidence" value="ECO:0007669"/>
    <property type="project" value="InterPro"/>
</dbReference>
<dbReference type="InterPro" id="IPR029154">
    <property type="entry name" value="HIBADH-like_NADP-bd"/>
</dbReference>
<name>A0A2T7FX99_9RHOB</name>
<feature type="domain" description="3-hydroxyisobutyrate dehydrogenase-like NAD-binding" evidence="7">
    <location>
        <begin position="202"/>
        <end position="321"/>
    </location>
</feature>
<protein>
    <submittedName>
        <fullName evidence="8">3-hydroxyisobutyrate dehydrogenase</fullName>
    </submittedName>
</protein>
<dbReference type="PIRSF" id="PIRSF000103">
    <property type="entry name" value="HIBADH"/>
    <property type="match status" value="1"/>
</dbReference>
<dbReference type="GO" id="GO:0051287">
    <property type="term" value="F:NAD binding"/>
    <property type="evidence" value="ECO:0007669"/>
    <property type="project" value="InterPro"/>
</dbReference>
<dbReference type="InterPro" id="IPR002204">
    <property type="entry name" value="3-OH-isobutyrate_DH-rel_CS"/>
</dbReference>
<comment type="similarity">
    <text evidence="1">Belongs to the HIBADH-related family.</text>
</comment>
<accession>A0A2T7FX99</accession>
<feature type="domain" description="6-phosphogluconate dehydrogenase NADP-binding" evidence="6">
    <location>
        <begin position="41"/>
        <end position="198"/>
    </location>
</feature>
<evidence type="ECO:0000256" key="1">
    <source>
        <dbReference type="ARBA" id="ARBA00009080"/>
    </source>
</evidence>
<dbReference type="GO" id="GO:0016491">
    <property type="term" value="F:oxidoreductase activity"/>
    <property type="evidence" value="ECO:0007669"/>
    <property type="project" value="UniProtKB-KW"/>
</dbReference>
<evidence type="ECO:0000313" key="8">
    <source>
        <dbReference type="EMBL" id="PVA06786.1"/>
    </source>
</evidence>
<keyword evidence="3" id="KW-0520">NAD</keyword>
<dbReference type="SUPFAM" id="SSF48179">
    <property type="entry name" value="6-phosphogluconate dehydrogenase C-terminal domain-like"/>
    <property type="match status" value="1"/>
</dbReference>
<dbReference type="InterPro" id="IPR036291">
    <property type="entry name" value="NAD(P)-bd_dom_sf"/>
</dbReference>
<evidence type="ECO:0000259" key="7">
    <source>
        <dbReference type="Pfam" id="PF14833"/>
    </source>
</evidence>
<evidence type="ECO:0000256" key="3">
    <source>
        <dbReference type="ARBA" id="ARBA00023027"/>
    </source>
</evidence>
<dbReference type="Proteomes" id="UP000244817">
    <property type="component" value="Unassembled WGS sequence"/>
</dbReference>
<dbReference type="Gene3D" id="1.10.1040.10">
    <property type="entry name" value="N-(1-d-carboxylethyl)-l-norvaline Dehydrogenase, domain 2"/>
    <property type="match status" value="1"/>
</dbReference>
<dbReference type="InterPro" id="IPR015815">
    <property type="entry name" value="HIBADH-related"/>
</dbReference>
<dbReference type="InterPro" id="IPR013328">
    <property type="entry name" value="6PGD_dom2"/>
</dbReference>
<evidence type="ECO:0000256" key="2">
    <source>
        <dbReference type="ARBA" id="ARBA00023002"/>
    </source>
</evidence>
<feature type="region of interest" description="Disordered" evidence="5">
    <location>
        <begin position="1"/>
        <end position="38"/>
    </location>
</feature>
<dbReference type="EMBL" id="QCYG01000005">
    <property type="protein sequence ID" value="PVA06786.1"/>
    <property type="molecule type" value="Genomic_DNA"/>
</dbReference>
<dbReference type="PANTHER" id="PTHR43060">
    <property type="entry name" value="3-HYDROXYISOBUTYRATE DEHYDROGENASE-LIKE 1, MITOCHONDRIAL-RELATED"/>
    <property type="match status" value="1"/>
</dbReference>
<evidence type="ECO:0000256" key="5">
    <source>
        <dbReference type="SAM" id="MobiDB-lite"/>
    </source>
</evidence>
<evidence type="ECO:0000313" key="9">
    <source>
        <dbReference type="Proteomes" id="UP000244817"/>
    </source>
</evidence>
<dbReference type="SUPFAM" id="SSF51735">
    <property type="entry name" value="NAD(P)-binding Rossmann-fold domains"/>
    <property type="match status" value="1"/>
</dbReference>
<proteinExistence type="inferred from homology"/>
<dbReference type="Pfam" id="PF14833">
    <property type="entry name" value="NAD_binding_11"/>
    <property type="match status" value="1"/>
</dbReference>
<sequence length="342" mass="36395">MGSTPPRMGLQPATISESNEQRPGPRNQHRVQTRERQSQMRIGFIGLGTMGGPAALNLIAGGHDLTVCDLDPDRGSLHLARGARWADTPADAAKDADIVFTMVFGPDQIKQIVRGENGLLSCMSEGQIWVDMTTNQPALAKALAAEIEALGAHAVDAPVSGAVDGARTGNMPQFAGGDEDVVERIRPVTELMGPTYYMGGNGCGSITKLASNQLWAIHATAMGEALVMAVKSGVDLSRAWPALKIGASESWCMHHDAPSVFAGHYDPSFTLDLCKKDMGLIVEACDDAGTAAPATRLVSEQFEKARATYGGDKGELHVVKLEEDAAGVSLRLEGDWIPHWEK</sequence>
<dbReference type="Gene3D" id="3.40.50.720">
    <property type="entry name" value="NAD(P)-binding Rossmann-like Domain"/>
    <property type="match status" value="1"/>
</dbReference>
<dbReference type="AlphaFoldDB" id="A0A2T7FX99"/>
<evidence type="ECO:0000256" key="4">
    <source>
        <dbReference type="PIRSR" id="PIRSR000103-1"/>
    </source>
</evidence>
<comment type="caution">
    <text evidence="8">The sequence shown here is derived from an EMBL/GenBank/DDBJ whole genome shotgun (WGS) entry which is preliminary data.</text>
</comment>
<dbReference type="InterPro" id="IPR008927">
    <property type="entry name" value="6-PGluconate_DH-like_C_sf"/>
</dbReference>
<dbReference type="Pfam" id="PF03446">
    <property type="entry name" value="NAD_binding_2"/>
    <property type="match status" value="1"/>
</dbReference>
<feature type="active site" evidence="4">
    <location>
        <position position="208"/>
    </location>
</feature>
<organism evidence="8 9">
    <name type="scientific">Thalassorhabdomicrobium marinisediminis</name>
    <dbReference type="NCBI Taxonomy" id="2170577"/>
    <lineage>
        <taxon>Bacteria</taxon>
        <taxon>Pseudomonadati</taxon>
        <taxon>Pseudomonadota</taxon>
        <taxon>Alphaproteobacteria</taxon>
        <taxon>Rhodobacterales</taxon>
        <taxon>Paracoccaceae</taxon>
        <taxon>Thalassorhabdomicrobium</taxon>
    </lineage>
</organism>
<keyword evidence="9" id="KW-1185">Reference proteome</keyword>
<reference evidence="8 9" key="1">
    <citation type="submission" date="2018-04" db="EMBL/GenBank/DDBJ databases">
        <title>Pelagivirga bohaiensis gen. nov., sp. nov., a bacterium isolated from the Bohai Sea.</title>
        <authorList>
            <person name="Ji X."/>
        </authorList>
    </citation>
    <scope>NUCLEOTIDE SEQUENCE [LARGE SCALE GENOMIC DNA]</scope>
    <source>
        <strain evidence="8 9">BH-SD16</strain>
    </source>
</reference>